<name>A0ABC8SH53_9AQUA</name>
<gene>
    <name evidence="2" type="ORF">ILEXP_LOCUS23551</name>
</gene>
<evidence type="ECO:0000313" key="3">
    <source>
        <dbReference type="Proteomes" id="UP001642360"/>
    </source>
</evidence>
<reference evidence="2 3" key="1">
    <citation type="submission" date="2024-02" db="EMBL/GenBank/DDBJ databases">
        <authorList>
            <person name="Vignale AGUSTIN F."/>
            <person name="Sosa J E."/>
            <person name="Modenutti C."/>
        </authorList>
    </citation>
    <scope>NUCLEOTIDE SEQUENCE [LARGE SCALE GENOMIC DNA]</scope>
</reference>
<dbReference type="EMBL" id="CAUOFW020002647">
    <property type="protein sequence ID" value="CAK9155160.1"/>
    <property type="molecule type" value="Genomic_DNA"/>
</dbReference>
<protein>
    <submittedName>
        <fullName evidence="2">Uncharacterized protein</fullName>
    </submittedName>
</protein>
<evidence type="ECO:0000313" key="2">
    <source>
        <dbReference type="EMBL" id="CAK9155160.1"/>
    </source>
</evidence>
<keyword evidence="3" id="KW-1185">Reference proteome</keyword>
<dbReference type="Proteomes" id="UP001642360">
    <property type="component" value="Unassembled WGS sequence"/>
</dbReference>
<proteinExistence type="predicted"/>
<dbReference type="AlphaFoldDB" id="A0ABC8SH53"/>
<feature type="region of interest" description="Disordered" evidence="1">
    <location>
        <begin position="38"/>
        <end position="144"/>
    </location>
</feature>
<organism evidence="2 3">
    <name type="scientific">Ilex paraguariensis</name>
    <name type="common">yerba mate</name>
    <dbReference type="NCBI Taxonomy" id="185542"/>
    <lineage>
        <taxon>Eukaryota</taxon>
        <taxon>Viridiplantae</taxon>
        <taxon>Streptophyta</taxon>
        <taxon>Embryophyta</taxon>
        <taxon>Tracheophyta</taxon>
        <taxon>Spermatophyta</taxon>
        <taxon>Magnoliopsida</taxon>
        <taxon>eudicotyledons</taxon>
        <taxon>Gunneridae</taxon>
        <taxon>Pentapetalae</taxon>
        <taxon>asterids</taxon>
        <taxon>campanulids</taxon>
        <taxon>Aquifoliales</taxon>
        <taxon>Aquifoliaceae</taxon>
        <taxon>Ilex</taxon>
    </lineage>
</organism>
<accession>A0ABC8SH53</accession>
<evidence type="ECO:0000256" key="1">
    <source>
        <dbReference type="SAM" id="MobiDB-lite"/>
    </source>
</evidence>
<comment type="caution">
    <text evidence="2">The sequence shown here is derived from an EMBL/GenBank/DDBJ whole genome shotgun (WGS) entry which is preliminary data.</text>
</comment>
<sequence length="144" mass="15779">MLLLHPIQSPNAQQMLEIMQQLKAQNQQILQLMLGQQGRVQPRPQAKETLLPGHQGAPHLGAPHPVAPWVPSLGVPLGTPYRGAHHKGPPPASTPTLYGGDPPLQEDESKNQSIEYESHFHGNSRVPPPNQWDEKNKRGAKSAT</sequence>